<dbReference type="VEuPathDB" id="AmoebaDB:ENU1_144160"/>
<dbReference type="EMBL" id="JH927985">
    <property type="protein sequence ID" value="EKE39019.1"/>
    <property type="molecule type" value="Genomic_DNA"/>
</dbReference>
<dbReference type="AlphaFoldDB" id="K2H8Y6"/>
<dbReference type="GeneID" id="20074816"/>
<accession>K2H8Y6</accession>
<gene>
    <name evidence="1" type="ORF">ENU1_144160</name>
</gene>
<protein>
    <submittedName>
        <fullName evidence="1">Uncharacterized protein</fullName>
    </submittedName>
</protein>
<evidence type="ECO:0000313" key="1">
    <source>
        <dbReference type="EMBL" id="EKE39019.1"/>
    </source>
</evidence>
<evidence type="ECO:0000313" key="2">
    <source>
        <dbReference type="Proteomes" id="UP000006769"/>
    </source>
</evidence>
<dbReference type="Proteomes" id="UP000006769">
    <property type="component" value="Unassembled WGS sequence"/>
</dbReference>
<dbReference type="OrthoDB" id="32746at2759"/>
<dbReference type="RefSeq" id="XP_008858639.1">
    <property type="nucleotide sequence ID" value="XM_008860417.1"/>
</dbReference>
<name>K2H8Y6_ENTNP</name>
<organism evidence="1 2">
    <name type="scientific">Entamoeba nuttalli (strain P19)</name>
    <name type="common">Amoeba</name>
    <dbReference type="NCBI Taxonomy" id="1076696"/>
    <lineage>
        <taxon>Eukaryota</taxon>
        <taxon>Amoebozoa</taxon>
        <taxon>Evosea</taxon>
        <taxon>Archamoebae</taxon>
        <taxon>Mastigamoebida</taxon>
        <taxon>Entamoebidae</taxon>
        <taxon>Entamoeba</taxon>
    </lineage>
</organism>
<sequence>MKKFDIKEQQYAFYTGQMSNDVSFSFGYGFMVDIRVYKENNKRVSYCDQNTYEYKGISNALCGKQRPERFTPKHFIDI</sequence>
<reference evidence="1 2" key="1">
    <citation type="submission" date="2011-11" db="EMBL/GenBank/DDBJ databases">
        <authorList>
            <person name="Hannick L."/>
            <person name="Karamycheva S."/>
            <person name="Lorenzi H."/>
            <person name="Caler E."/>
        </authorList>
    </citation>
    <scope>NUCLEOTIDE SEQUENCE [LARGE SCALE GENOMIC DNA]</scope>
    <source>
        <strain evidence="1 2">P19</strain>
    </source>
</reference>
<proteinExistence type="predicted"/>